<dbReference type="Proteomes" id="UP000054107">
    <property type="component" value="Unassembled WGS sequence"/>
</dbReference>
<feature type="transmembrane region" description="Helical" evidence="1">
    <location>
        <begin position="31"/>
        <end position="52"/>
    </location>
</feature>
<proteinExistence type="predicted"/>
<gene>
    <name evidence="2" type="primary">PARPA_06586.1 scaffold 22734</name>
</gene>
<evidence type="ECO:0000313" key="3">
    <source>
        <dbReference type="Proteomes" id="UP000054107"/>
    </source>
</evidence>
<keyword evidence="1" id="KW-0472">Membrane</keyword>
<keyword evidence="1" id="KW-0812">Transmembrane</keyword>
<keyword evidence="1" id="KW-1133">Transmembrane helix</keyword>
<sequence length="189" mass="20971">MICTIILTISAKQRDFRAILTNIIVNNAQKLLNSFILSVWILVAGLQLIRILKKCLHNQSKEGSGDNVSIEAIRHGLFKARVTMAIGISFMVAFISLSSTQIFMMLTHYTDIICWVCFSILLYSPALCTTLIVIVIVYNPKALNPLSGSFSTSQSFDNAEFTESSFTEHLGESTLVASHVETPNFVFKS</sequence>
<protein>
    <submittedName>
        <fullName evidence="2">Uncharacterized protein</fullName>
    </submittedName>
</protein>
<feature type="transmembrane region" description="Helical" evidence="1">
    <location>
        <begin position="82"/>
        <end position="106"/>
    </location>
</feature>
<evidence type="ECO:0000256" key="1">
    <source>
        <dbReference type="SAM" id="Phobius"/>
    </source>
</evidence>
<dbReference type="AlphaFoldDB" id="A0A0B7NB78"/>
<accession>A0A0B7NB78</accession>
<reference evidence="2 3" key="1">
    <citation type="submission" date="2014-09" db="EMBL/GenBank/DDBJ databases">
        <authorList>
            <person name="Ellenberger Sabrina"/>
        </authorList>
    </citation>
    <scope>NUCLEOTIDE SEQUENCE [LARGE SCALE GENOMIC DNA]</scope>
    <source>
        <strain evidence="2 3">CBS 412.66</strain>
    </source>
</reference>
<evidence type="ECO:0000313" key="2">
    <source>
        <dbReference type="EMBL" id="CEP12615.1"/>
    </source>
</evidence>
<keyword evidence="3" id="KW-1185">Reference proteome</keyword>
<dbReference type="EMBL" id="LN728061">
    <property type="protein sequence ID" value="CEP12615.1"/>
    <property type="molecule type" value="Genomic_DNA"/>
</dbReference>
<feature type="transmembrane region" description="Helical" evidence="1">
    <location>
        <begin position="112"/>
        <end position="138"/>
    </location>
</feature>
<name>A0A0B7NB78_9FUNG</name>
<organism evidence="2 3">
    <name type="scientific">Parasitella parasitica</name>
    <dbReference type="NCBI Taxonomy" id="35722"/>
    <lineage>
        <taxon>Eukaryota</taxon>
        <taxon>Fungi</taxon>
        <taxon>Fungi incertae sedis</taxon>
        <taxon>Mucoromycota</taxon>
        <taxon>Mucoromycotina</taxon>
        <taxon>Mucoromycetes</taxon>
        <taxon>Mucorales</taxon>
        <taxon>Mucorineae</taxon>
        <taxon>Mucoraceae</taxon>
        <taxon>Parasitella</taxon>
    </lineage>
</organism>